<evidence type="ECO:0000259" key="1">
    <source>
        <dbReference type="Pfam" id="PF01073"/>
    </source>
</evidence>
<dbReference type="GO" id="GO:0006694">
    <property type="term" value="P:steroid biosynthetic process"/>
    <property type="evidence" value="ECO:0007669"/>
    <property type="project" value="InterPro"/>
</dbReference>
<dbReference type="GO" id="GO:0016616">
    <property type="term" value="F:oxidoreductase activity, acting on the CH-OH group of donors, NAD or NADP as acceptor"/>
    <property type="evidence" value="ECO:0007669"/>
    <property type="project" value="InterPro"/>
</dbReference>
<organism evidence="2 3">
    <name type="scientific">Mycena rosella</name>
    <name type="common">Pink bonnet</name>
    <name type="synonym">Agaricus rosellus</name>
    <dbReference type="NCBI Taxonomy" id="1033263"/>
    <lineage>
        <taxon>Eukaryota</taxon>
        <taxon>Fungi</taxon>
        <taxon>Dikarya</taxon>
        <taxon>Basidiomycota</taxon>
        <taxon>Agaricomycotina</taxon>
        <taxon>Agaricomycetes</taxon>
        <taxon>Agaricomycetidae</taxon>
        <taxon>Agaricales</taxon>
        <taxon>Marasmiineae</taxon>
        <taxon>Mycenaceae</taxon>
        <taxon>Mycena</taxon>
    </lineage>
</organism>
<dbReference type="SUPFAM" id="SSF51735">
    <property type="entry name" value="NAD(P)-binding Rossmann-fold domains"/>
    <property type="match status" value="1"/>
</dbReference>
<dbReference type="Gene3D" id="3.40.50.720">
    <property type="entry name" value="NAD(P)-binding Rossmann-like Domain"/>
    <property type="match status" value="1"/>
</dbReference>
<dbReference type="PANTHER" id="PTHR48079">
    <property type="entry name" value="PROTEIN YEEZ"/>
    <property type="match status" value="1"/>
</dbReference>
<evidence type="ECO:0000313" key="2">
    <source>
        <dbReference type="EMBL" id="KAJ7652955.1"/>
    </source>
</evidence>
<protein>
    <recommendedName>
        <fullName evidence="1">3-beta hydroxysteroid dehydrogenase/isomerase domain-containing protein</fullName>
    </recommendedName>
</protein>
<dbReference type="Proteomes" id="UP001221757">
    <property type="component" value="Unassembled WGS sequence"/>
</dbReference>
<dbReference type="InterPro" id="IPR002225">
    <property type="entry name" value="3Beta_OHSteriod_DH/Estase"/>
</dbReference>
<dbReference type="Pfam" id="PF01073">
    <property type="entry name" value="3Beta_HSD"/>
    <property type="match status" value="1"/>
</dbReference>
<dbReference type="AlphaFoldDB" id="A0AAD7CM79"/>
<reference evidence="2" key="1">
    <citation type="submission" date="2023-03" db="EMBL/GenBank/DDBJ databases">
        <title>Massive genome expansion in bonnet fungi (Mycena s.s.) driven by repeated elements and novel gene families across ecological guilds.</title>
        <authorList>
            <consortium name="Lawrence Berkeley National Laboratory"/>
            <person name="Harder C.B."/>
            <person name="Miyauchi S."/>
            <person name="Viragh M."/>
            <person name="Kuo A."/>
            <person name="Thoen E."/>
            <person name="Andreopoulos B."/>
            <person name="Lu D."/>
            <person name="Skrede I."/>
            <person name="Drula E."/>
            <person name="Henrissat B."/>
            <person name="Morin E."/>
            <person name="Kohler A."/>
            <person name="Barry K."/>
            <person name="LaButti K."/>
            <person name="Morin E."/>
            <person name="Salamov A."/>
            <person name="Lipzen A."/>
            <person name="Mereny Z."/>
            <person name="Hegedus B."/>
            <person name="Baldrian P."/>
            <person name="Stursova M."/>
            <person name="Weitz H."/>
            <person name="Taylor A."/>
            <person name="Grigoriev I.V."/>
            <person name="Nagy L.G."/>
            <person name="Martin F."/>
            <person name="Kauserud H."/>
        </authorList>
    </citation>
    <scope>NUCLEOTIDE SEQUENCE</scope>
    <source>
        <strain evidence="2">CBHHK067</strain>
    </source>
</reference>
<keyword evidence="3" id="KW-1185">Reference proteome</keyword>
<dbReference type="EMBL" id="JARKIE010000341">
    <property type="protein sequence ID" value="KAJ7652955.1"/>
    <property type="molecule type" value="Genomic_DNA"/>
</dbReference>
<feature type="domain" description="3-beta hydroxysteroid dehydrogenase/isomerase" evidence="1">
    <location>
        <begin position="9"/>
        <end position="265"/>
    </location>
</feature>
<dbReference type="InterPro" id="IPR051783">
    <property type="entry name" value="NAD(P)-dependent_oxidoreduct"/>
</dbReference>
<dbReference type="GO" id="GO:0005737">
    <property type="term" value="C:cytoplasm"/>
    <property type="evidence" value="ECO:0007669"/>
    <property type="project" value="TreeGrafter"/>
</dbReference>
<comment type="caution">
    <text evidence="2">The sequence shown here is derived from an EMBL/GenBank/DDBJ whole genome shotgun (WGS) entry which is preliminary data.</text>
</comment>
<gene>
    <name evidence="2" type="ORF">B0H17DRAFT_1101168</name>
</gene>
<accession>A0AAD7CM79</accession>
<dbReference type="GO" id="GO:0004029">
    <property type="term" value="F:aldehyde dehydrogenase (NAD+) activity"/>
    <property type="evidence" value="ECO:0007669"/>
    <property type="project" value="TreeGrafter"/>
</dbReference>
<dbReference type="PANTHER" id="PTHR48079:SF6">
    <property type="entry name" value="NAD(P)-BINDING DOMAIN-CONTAINING PROTEIN-RELATED"/>
    <property type="match status" value="1"/>
</dbReference>
<evidence type="ECO:0000313" key="3">
    <source>
        <dbReference type="Proteomes" id="UP001221757"/>
    </source>
</evidence>
<sequence>MVPPTLFLLGASGFVGGELLLDLAREHPEFRIRALLRDVTPKRTSALKALHSGIEIVQGFLEDRQTIQTEAGKADIVINTASSDHWPSVEATLEGLEKNSAENPGKPPLYIHVSGSGIISDNVRGEKVAHVREWTDIGLRLKDCPRENTHLESDTKIIEAGTRTKNPVRTIILLPGQIYGIGRGLQKTTLWVRIFLDIVKNAGYCGTWGPGENSQSNIHVRDMARAVTTVLNAALEGKAGEGADGLYFTVSSAPLITYHDWSTMMGNILFEKGFAKERGAKPFPLEITESWGHYGWSLFGSNQRARPDRLSALGWMPEQSLLSSIHEMFPEMVEAALEDYAIKAKFAFR</sequence>
<proteinExistence type="predicted"/>
<dbReference type="InterPro" id="IPR036291">
    <property type="entry name" value="NAD(P)-bd_dom_sf"/>
</dbReference>
<name>A0AAD7CM79_MYCRO</name>